<comment type="caution">
    <text evidence="1">The sequence shown here is derived from an EMBL/GenBank/DDBJ whole genome shotgun (WGS) entry which is preliminary data.</text>
</comment>
<dbReference type="Proteomes" id="UP001156669">
    <property type="component" value="Unassembled WGS sequence"/>
</dbReference>
<accession>A0ABQ5Y2H9</accession>
<keyword evidence="2" id="KW-1185">Reference proteome</keyword>
<evidence type="ECO:0000313" key="1">
    <source>
        <dbReference type="EMBL" id="GLR04204.1"/>
    </source>
</evidence>
<evidence type="ECO:0000313" key="2">
    <source>
        <dbReference type="Proteomes" id="UP001156669"/>
    </source>
</evidence>
<dbReference type="EMBL" id="BSOE01000025">
    <property type="protein sequence ID" value="GLR04204.1"/>
    <property type="molecule type" value="Genomic_DNA"/>
</dbReference>
<gene>
    <name evidence="1" type="ORF">GCM10007906_17910</name>
</gene>
<name>A0ABQ5Y2H9_9VIBR</name>
<sequence>MQLTTKGGVTMDKLIMQENADELLSDSPVDWLVQEPGEITSHWNPKEFGINEELI</sequence>
<organism evidence="1 2">
    <name type="scientific">Vibrio hyugaensis</name>
    <dbReference type="NCBI Taxonomy" id="1534743"/>
    <lineage>
        <taxon>Bacteria</taxon>
        <taxon>Pseudomonadati</taxon>
        <taxon>Pseudomonadota</taxon>
        <taxon>Gammaproteobacteria</taxon>
        <taxon>Vibrionales</taxon>
        <taxon>Vibrionaceae</taxon>
        <taxon>Vibrio</taxon>
    </lineage>
</organism>
<proteinExistence type="predicted"/>
<reference evidence="2" key="1">
    <citation type="journal article" date="2019" name="Int. J. Syst. Evol. Microbiol.">
        <title>The Global Catalogue of Microorganisms (GCM) 10K type strain sequencing project: providing services to taxonomists for standard genome sequencing and annotation.</title>
        <authorList>
            <consortium name="The Broad Institute Genomics Platform"/>
            <consortium name="The Broad Institute Genome Sequencing Center for Infectious Disease"/>
            <person name="Wu L."/>
            <person name="Ma J."/>
        </authorList>
    </citation>
    <scope>NUCLEOTIDE SEQUENCE [LARGE SCALE GENOMIC DNA]</scope>
    <source>
        <strain evidence="2">NBRC 110633</strain>
    </source>
</reference>
<protein>
    <submittedName>
        <fullName evidence="1">Uncharacterized protein</fullName>
    </submittedName>
</protein>